<dbReference type="GO" id="GO:0009252">
    <property type="term" value="P:peptidoglycan biosynthetic process"/>
    <property type="evidence" value="ECO:0007669"/>
    <property type="project" value="UniProtKB-UniPathway"/>
</dbReference>
<dbReference type="EC" id="2.4.99.28" evidence="10"/>
<dbReference type="EMBL" id="LBNQ01000041">
    <property type="protein sequence ID" value="KKW66923.1"/>
    <property type="molecule type" value="Genomic_DNA"/>
</dbReference>
<evidence type="ECO:0000256" key="2">
    <source>
        <dbReference type="ARBA" id="ARBA00007090"/>
    </source>
</evidence>
<feature type="domain" description="Penicillin-binding C-terminal" evidence="14">
    <location>
        <begin position="641"/>
        <end position="708"/>
    </location>
</feature>
<evidence type="ECO:0000259" key="12">
    <source>
        <dbReference type="Pfam" id="PF00905"/>
    </source>
</evidence>
<dbReference type="Proteomes" id="UP000050580">
    <property type="component" value="Unassembled WGS sequence"/>
</dbReference>
<evidence type="ECO:0000256" key="11">
    <source>
        <dbReference type="ARBA" id="ARBA00049902"/>
    </source>
</evidence>
<dbReference type="InterPro" id="IPR012338">
    <property type="entry name" value="Beta-lactam/transpept-like"/>
</dbReference>
<dbReference type="STRING" id="1610491.AAV94_14250"/>
<comment type="similarity">
    <text evidence="2">In the C-terminal section; belongs to the transpeptidase family.</text>
</comment>
<feature type="domain" description="Penicillin-binding protein transpeptidase" evidence="12">
    <location>
        <begin position="303"/>
        <end position="539"/>
    </location>
</feature>
<dbReference type="InterPro" id="IPR001460">
    <property type="entry name" value="PCN-bd_Tpept"/>
</dbReference>
<evidence type="ECO:0000259" key="14">
    <source>
        <dbReference type="Pfam" id="PF06832"/>
    </source>
</evidence>
<name>A0A0U1PWK7_9BURK</name>
<evidence type="ECO:0000313" key="16">
    <source>
        <dbReference type="Proteomes" id="UP000050580"/>
    </source>
</evidence>
<keyword evidence="9" id="KW-0511">Multifunctional enzyme</keyword>
<evidence type="ECO:0000256" key="1">
    <source>
        <dbReference type="ARBA" id="ARBA00004752"/>
    </source>
</evidence>
<evidence type="ECO:0000256" key="8">
    <source>
        <dbReference type="ARBA" id="ARBA00022801"/>
    </source>
</evidence>
<evidence type="ECO:0000256" key="10">
    <source>
        <dbReference type="ARBA" id="ARBA00044770"/>
    </source>
</evidence>
<gene>
    <name evidence="15" type="ORF">AAV94_14250</name>
</gene>
<sequence length="738" mass="80385">MATALLLAVPQLVAAQEFPSFEQVKRDFHASDAWLLDRNGQRIQRVRTDFTARRGAWTPLADTSPALLHAILLTEDRRFYAHSGVDWSAVGAAAWSNLWNTRTRGASTITMQLAGLLNDALRARPGGRSWGQKWRQLWSARTLEQEWRKDEVLEAYLNLVPFRGELIGIDAMARSLFGKAPRGLDQRESALAAALLRAPNATAERVAERACLILQQASSPWGADCKALQLYTEAALRNRHYAAMEGPAPHFARQILAQLREQAPQAQLPRTIASTLDLGLQRHAVRVLREHLAALQGQNVQDGAVLVLDNASGNVLAWVGSSGATLSQASEVDAVVALRQPGSTLKPFLYAQAIAERRLTAASLLDDSPARIPTEYGIYAPENYDLGYKGWVSVRQALGSSLNIPAVRALRMVSPEAFSQQLRALGFELPEPSGFYGYSLALGGVDVTLLQLTNAYRTLANGGALHPVRLLQADGSDRPAATAQALDAQAAFIVTDILADRHARMLTFGTDSALATRFWSAVKTGTSKDMRDNWTVGFTAHHTIGVWVGNADGSPMQDVSGISGAAPVWASVAAYVNRLRPSQAPTPPQELERRVVTYAPLQPDGTTSALVESARYEWFLPGTAQDAFALAPSAMDAPADGAMTARILEPSDSTIIALDPDIPPANQLVRVRTSDAGITWHVNGQPVHGLHNPRQWYWAPTPGRHRFELRSPRDDAVLDSIQIEVRGAQWQEGRTATR</sequence>
<keyword evidence="16" id="KW-1185">Reference proteome</keyword>
<dbReference type="AlphaFoldDB" id="A0A0U1PWK7"/>
<dbReference type="InterPro" id="IPR050396">
    <property type="entry name" value="Glycosyltr_51/Transpeptidase"/>
</dbReference>
<evidence type="ECO:0000256" key="9">
    <source>
        <dbReference type="ARBA" id="ARBA00023268"/>
    </source>
</evidence>
<keyword evidence="4" id="KW-0121">Carboxypeptidase</keyword>
<dbReference type="GO" id="GO:0008955">
    <property type="term" value="F:peptidoglycan glycosyltransferase activity"/>
    <property type="evidence" value="ECO:0007669"/>
    <property type="project" value="UniProtKB-EC"/>
</dbReference>
<dbReference type="Gene3D" id="3.40.710.10">
    <property type="entry name" value="DD-peptidase/beta-lactamase superfamily"/>
    <property type="match status" value="1"/>
</dbReference>
<dbReference type="SUPFAM" id="SSF56601">
    <property type="entry name" value="beta-lactamase/transpeptidase-like"/>
    <property type="match status" value="1"/>
</dbReference>
<dbReference type="GO" id="GO:0004180">
    <property type="term" value="F:carboxypeptidase activity"/>
    <property type="evidence" value="ECO:0007669"/>
    <property type="project" value="UniProtKB-KW"/>
</dbReference>
<dbReference type="InterPro" id="IPR001264">
    <property type="entry name" value="Glyco_trans_51"/>
</dbReference>
<dbReference type="PANTHER" id="PTHR32282">
    <property type="entry name" value="BINDING PROTEIN TRANSPEPTIDASE, PUTATIVE-RELATED"/>
    <property type="match status" value="1"/>
</dbReference>
<dbReference type="InterPro" id="IPR009647">
    <property type="entry name" value="PBP_C"/>
</dbReference>
<comment type="caution">
    <text evidence="15">The sequence shown here is derived from an EMBL/GenBank/DDBJ whole genome shotgun (WGS) entry which is preliminary data.</text>
</comment>
<keyword evidence="6" id="KW-0328">Glycosyltransferase</keyword>
<organism evidence="15 16">
    <name type="scientific">Lampropedia cohaerens</name>
    <dbReference type="NCBI Taxonomy" id="1610491"/>
    <lineage>
        <taxon>Bacteria</taxon>
        <taxon>Pseudomonadati</taxon>
        <taxon>Pseudomonadota</taxon>
        <taxon>Betaproteobacteria</taxon>
        <taxon>Burkholderiales</taxon>
        <taxon>Comamonadaceae</taxon>
        <taxon>Lampropedia</taxon>
    </lineage>
</organism>
<comment type="catalytic activity">
    <reaction evidence="11">
        <text>[GlcNAc-(1-&gt;4)-Mur2Ac(oyl-L-Ala-gamma-D-Glu-L-Lys-D-Ala-D-Ala)](n)-di-trans,octa-cis-undecaprenyl diphosphate + beta-D-GlcNAc-(1-&gt;4)-Mur2Ac(oyl-L-Ala-gamma-D-Glu-L-Lys-D-Ala-D-Ala)-di-trans,octa-cis-undecaprenyl diphosphate = [GlcNAc-(1-&gt;4)-Mur2Ac(oyl-L-Ala-gamma-D-Glu-L-Lys-D-Ala-D-Ala)](n+1)-di-trans,octa-cis-undecaprenyl diphosphate + di-trans,octa-cis-undecaprenyl diphosphate + H(+)</text>
        <dbReference type="Rhea" id="RHEA:23708"/>
        <dbReference type="Rhea" id="RHEA-COMP:9602"/>
        <dbReference type="Rhea" id="RHEA-COMP:9603"/>
        <dbReference type="ChEBI" id="CHEBI:15378"/>
        <dbReference type="ChEBI" id="CHEBI:58405"/>
        <dbReference type="ChEBI" id="CHEBI:60033"/>
        <dbReference type="ChEBI" id="CHEBI:78435"/>
        <dbReference type="EC" id="2.4.99.28"/>
    </reaction>
</comment>
<dbReference type="UniPathway" id="UPA00219"/>
<protein>
    <recommendedName>
        <fullName evidence="10">peptidoglycan glycosyltransferase</fullName>
        <ecNumber evidence="10">2.4.99.28</ecNumber>
    </recommendedName>
</protein>
<dbReference type="Gene3D" id="1.10.3810.10">
    <property type="entry name" value="Biosynthetic peptidoglycan transglycosylase-like"/>
    <property type="match status" value="1"/>
</dbReference>
<evidence type="ECO:0000313" key="15">
    <source>
        <dbReference type="EMBL" id="KKW66923.1"/>
    </source>
</evidence>
<dbReference type="Pfam" id="PF00912">
    <property type="entry name" value="Transgly"/>
    <property type="match status" value="1"/>
</dbReference>
<evidence type="ECO:0000256" key="6">
    <source>
        <dbReference type="ARBA" id="ARBA00022676"/>
    </source>
</evidence>
<comment type="pathway">
    <text evidence="1">Cell wall biogenesis; peptidoglycan biosynthesis.</text>
</comment>
<dbReference type="GO" id="GO:0006508">
    <property type="term" value="P:proteolysis"/>
    <property type="evidence" value="ECO:0007669"/>
    <property type="project" value="UniProtKB-KW"/>
</dbReference>
<keyword evidence="7" id="KW-0808">Transferase</keyword>
<evidence type="ECO:0000256" key="4">
    <source>
        <dbReference type="ARBA" id="ARBA00022645"/>
    </source>
</evidence>
<dbReference type="SUPFAM" id="SSF53955">
    <property type="entry name" value="Lysozyme-like"/>
    <property type="match status" value="1"/>
</dbReference>
<evidence type="ECO:0000259" key="13">
    <source>
        <dbReference type="Pfam" id="PF00912"/>
    </source>
</evidence>
<dbReference type="Pfam" id="PF00905">
    <property type="entry name" value="Transpeptidase"/>
    <property type="match status" value="1"/>
</dbReference>
<dbReference type="InterPro" id="IPR023346">
    <property type="entry name" value="Lysozyme-like_dom_sf"/>
</dbReference>
<accession>A0A0U1PWK7</accession>
<dbReference type="NCBIfam" id="TIGR02073">
    <property type="entry name" value="PBP_1c"/>
    <property type="match status" value="1"/>
</dbReference>
<feature type="domain" description="Glycosyl transferase family 51" evidence="13">
    <location>
        <begin position="45"/>
        <end position="216"/>
    </location>
</feature>
<reference evidence="15 16" key="1">
    <citation type="submission" date="2015-05" db="EMBL/GenBank/DDBJ databases">
        <title>Draft genome sequence of Lampropedia sp. CT6, isolated from the microbial mat of a hot water spring, located at Manikaran, India.</title>
        <authorList>
            <person name="Tripathi C."/>
            <person name="Rani P."/>
            <person name="Mahato N.K."/>
            <person name="Lal R."/>
        </authorList>
    </citation>
    <scope>NUCLEOTIDE SEQUENCE [LARGE SCALE GENOMIC DNA]</scope>
    <source>
        <strain evidence="15 16">CT6</strain>
    </source>
</reference>
<dbReference type="GO" id="GO:0030288">
    <property type="term" value="C:outer membrane-bounded periplasmic space"/>
    <property type="evidence" value="ECO:0007669"/>
    <property type="project" value="TreeGrafter"/>
</dbReference>
<dbReference type="InterPro" id="IPR011815">
    <property type="entry name" value="PBP_1c"/>
</dbReference>
<keyword evidence="5" id="KW-0645">Protease</keyword>
<dbReference type="GO" id="GO:0008658">
    <property type="term" value="F:penicillin binding"/>
    <property type="evidence" value="ECO:0007669"/>
    <property type="project" value="InterPro"/>
</dbReference>
<evidence type="ECO:0000256" key="3">
    <source>
        <dbReference type="ARBA" id="ARBA00007739"/>
    </source>
</evidence>
<dbReference type="InterPro" id="IPR036950">
    <property type="entry name" value="PBP_transglycosylase"/>
</dbReference>
<comment type="similarity">
    <text evidence="3">In the N-terminal section; belongs to the glycosyltransferase 51 family.</text>
</comment>
<dbReference type="Pfam" id="PF06832">
    <property type="entry name" value="BiPBP_C"/>
    <property type="match status" value="1"/>
</dbReference>
<proteinExistence type="inferred from homology"/>
<evidence type="ECO:0000256" key="7">
    <source>
        <dbReference type="ARBA" id="ARBA00022679"/>
    </source>
</evidence>
<dbReference type="PANTHER" id="PTHR32282:SF15">
    <property type="entry name" value="PENICILLIN-BINDING PROTEIN 1C"/>
    <property type="match status" value="1"/>
</dbReference>
<evidence type="ECO:0000256" key="5">
    <source>
        <dbReference type="ARBA" id="ARBA00022670"/>
    </source>
</evidence>
<keyword evidence="8" id="KW-0378">Hydrolase</keyword>
<dbReference type="PATRIC" id="fig|1610491.3.peg.3022"/>